<feature type="region of interest" description="Disordered" evidence="1">
    <location>
        <begin position="1"/>
        <end position="41"/>
    </location>
</feature>
<dbReference type="EMBL" id="ML994650">
    <property type="protein sequence ID" value="KAF2181990.1"/>
    <property type="molecule type" value="Genomic_DNA"/>
</dbReference>
<sequence length="278" mass="31263">MSTAVAMQDMHQPHVNIQETGVLRHRPVSKGDTRHTAPTQEQDNWLMSLHDTAGSTLPLDTQSFRPTTTYWVTPHGMLTKEIKILDLTHDLDLPYTGMTDAYKAHVKTTLKDHSFSPVFTVHRGNWIGLKNYITDNQDKRIADWKHPWHSCGEAVLTFPDNSEHSAHPISLTNKRWGFRTEAFTVNSVQFFWEMDSIWHSHNMTLYKVFGSGDNERKVEVGKYAQKWWGGFVTGGTLVVDEKEVDGLVACLTLVVVLKKKRQRAAERHGGGGGGGGGS</sequence>
<dbReference type="AlphaFoldDB" id="A0A6A6DVH8"/>
<keyword evidence="3" id="KW-1185">Reference proteome</keyword>
<evidence type="ECO:0000313" key="2">
    <source>
        <dbReference type="EMBL" id="KAF2181990.1"/>
    </source>
</evidence>
<dbReference type="OrthoDB" id="21214at2759"/>
<accession>A0A6A6DVH8</accession>
<organism evidence="2 3">
    <name type="scientific">Zopfia rhizophila CBS 207.26</name>
    <dbReference type="NCBI Taxonomy" id="1314779"/>
    <lineage>
        <taxon>Eukaryota</taxon>
        <taxon>Fungi</taxon>
        <taxon>Dikarya</taxon>
        <taxon>Ascomycota</taxon>
        <taxon>Pezizomycotina</taxon>
        <taxon>Dothideomycetes</taxon>
        <taxon>Dothideomycetes incertae sedis</taxon>
        <taxon>Zopfiaceae</taxon>
        <taxon>Zopfia</taxon>
    </lineage>
</organism>
<reference evidence="2" key="1">
    <citation type="journal article" date="2020" name="Stud. Mycol.">
        <title>101 Dothideomycetes genomes: a test case for predicting lifestyles and emergence of pathogens.</title>
        <authorList>
            <person name="Haridas S."/>
            <person name="Albert R."/>
            <person name="Binder M."/>
            <person name="Bloem J."/>
            <person name="Labutti K."/>
            <person name="Salamov A."/>
            <person name="Andreopoulos B."/>
            <person name="Baker S."/>
            <person name="Barry K."/>
            <person name="Bills G."/>
            <person name="Bluhm B."/>
            <person name="Cannon C."/>
            <person name="Castanera R."/>
            <person name="Culley D."/>
            <person name="Daum C."/>
            <person name="Ezra D."/>
            <person name="Gonzalez J."/>
            <person name="Henrissat B."/>
            <person name="Kuo A."/>
            <person name="Liang C."/>
            <person name="Lipzen A."/>
            <person name="Lutzoni F."/>
            <person name="Magnuson J."/>
            <person name="Mondo S."/>
            <person name="Nolan M."/>
            <person name="Ohm R."/>
            <person name="Pangilinan J."/>
            <person name="Park H.-J."/>
            <person name="Ramirez L."/>
            <person name="Alfaro M."/>
            <person name="Sun H."/>
            <person name="Tritt A."/>
            <person name="Yoshinaga Y."/>
            <person name="Zwiers L.-H."/>
            <person name="Turgeon B."/>
            <person name="Goodwin S."/>
            <person name="Spatafora J."/>
            <person name="Crous P."/>
            <person name="Grigoriev I."/>
        </authorList>
    </citation>
    <scope>NUCLEOTIDE SEQUENCE</scope>
    <source>
        <strain evidence="2">CBS 207.26</strain>
    </source>
</reference>
<name>A0A6A6DVH8_9PEZI</name>
<dbReference type="Proteomes" id="UP000800200">
    <property type="component" value="Unassembled WGS sequence"/>
</dbReference>
<protein>
    <submittedName>
        <fullName evidence="2">Uncharacterized protein</fullName>
    </submittedName>
</protein>
<evidence type="ECO:0000256" key="1">
    <source>
        <dbReference type="SAM" id="MobiDB-lite"/>
    </source>
</evidence>
<gene>
    <name evidence="2" type="ORF">K469DRAFT_713048</name>
</gene>
<proteinExistence type="predicted"/>
<evidence type="ECO:0000313" key="3">
    <source>
        <dbReference type="Proteomes" id="UP000800200"/>
    </source>
</evidence>